<evidence type="ECO:0000256" key="2">
    <source>
        <dbReference type="SAM" id="Phobius"/>
    </source>
</evidence>
<dbReference type="InterPro" id="IPR001096">
    <property type="entry name" value="Peptidase_C13"/>
</dbReference>
<keyword evidence="2" id="KW-0472">Membrane</keyword>
<evidence type="ECO:0008006" key="6">
    <source>
        <dbReference type="Google" id="ProtNLM"/>
    </source>
</evidence>
<dbReference type="Pfam" id="PF01650">
    <property type="entry name" value="Peptidase_C13"/>
    <property type="match status" value="1"/>
</dbReference>
<keyword evidence="5" id="KW-1185">Reference proteome</keyword>
<sequence length="222" mass="24918">MKFAAILCCLAYAFAVDSAKDDNTLRFRPRSDIVGEHWALLVAGSSGWYNYRHQADICHAYQVLRRHGFPSNRIITMMFDDIADNTANPTPGEIINHPNGRDVYAGVKIDYSHEEVTPENFLAVLSGDASTVKGAGSGRVINRQLNARVLMETIKDMHQRRRYKQMVIYIEACESGSMLYHLLPKNINGKIYVIWVCPSFISTLSVCVCLCVCVRGVIVETL</sequence>
<evidence type="ECO:0000313" key="4">
    <source>
        <dbReference type="EMBL" id="KAK2146065.1"/>
    </source>
</evidence>
<dbReference type="GO" id="GO:0006624">
    <property type="term" value="P:vacuolar protein processing"/>
    <property type="evidence" value="ECO:0007669"/>
    <property type="project" value="TreeGrafter"/>
</dbReference>
<comment type="similarity">
    <text evidence="1">Belongs to the peptidase C13 family.</text>
</comment>
<name>A0AAD9MUM1_9ANNE</name>
<keyword evidence="2" id="KW-0812">Transmembrane</keyword>
<keyword evidence="2" id="KW-1133">Transmembrane helix</keyword>
<dbReference type="PANTHER" id="PTHR12000:SF42">
    <property type="entry name" value="LEGUMAIN"/>
    <property type="match status" value="1"/>
</dbReference>
<dbReference type="EMBL" id="JAODUP010000635">
    <property type="protein sequence ID" value="KAK2146065.1"/>
    <property type="molecule type" value="Genomic_DNA"/>
</dbReference>
<evidence type="ECO:0000313" key="5">
    <source>
        <dbReference type="Proteomes" id="UP001208570"/>
    </source>
</evidence>
<gene>
    <name evidence="4" type="ORF">LSH36_635g01059</name>
</gene>
<proteinExistence type="inferred from homology"/>
<evidence type="ECO:0000256" key="1">
    <source>
        <dbReference type="ARBA" id="ARBA00009941"/>
    </source>
</evidence>
<reference evidence="4" key="1">
    <citation type="journal article" date="2023" name="Mol. Biol. Evol.">
        <title>Third-Generation Sequencing Reveals the Adaptive Role of the Epigenome in Three Deep-Sea Polychaetes.</title>
        <authorList>
            <person name="Perez M."/>
            <person name="Aroh O."/>
            <person name="Sun Y."/>
            <person name="Lan Y."/>
            <person name="Juniper S.K."/>
            <person name="Young C.R."/>
            <person name="Angers B."/>
            <person name="Qian P.Y."/>
        </authorList>
    </citation>
    <scope>NUCLEOTIDE SEQUENCE</scope>
    <source>
        <strain evidence="4">P08H-3</strain>
    </source>
</reference>
<protein>
    <recommendedName>
        <fullName evidence="6">Legumain</fullName>
    </recommendedName>
</protein>
<dbReference type="GO" id="GO:0004197">
    <property type="term" value="F:cysteine-type endopeptidase activity"/>
    <property type="evidence" value="ECO:0007669"/>
    <property type="project" value="TreeGrafter"/>
</dbReference>
<dbReference type="GO" id="GO:0005773">
    <property type="term" value="C:vacuole"/>
    <property type="evidence" value="ECO:0007669"/>
    <property type="project" value="GOC"/>
</dbReference>
<feature type="signal peptide" evidence="3">
    <location>
        <begin position="1"/>
        <end position="15"/>
    </location>
</feature>
<keyword evidence="3" id="KW-0732">Signal</keyword>
<dbReference type="Gene3D" id="3.40.50.1460">
    <property type="match status" value="2"/>
</dbReference>
<organism evidence="4 5">
    <name type="scientific">Paralvinella palmiformis</name>
    <dbReference type="NCBI Taxonomy" id="53620"/>
    <lineage>
        <taxon>Eukaryota</taxon>
        <taxon>Metazoa</taxon>
        <taxon>Spiralia</taxon>
        <taxon>Lophotrochozoa</taxon>
        <taxon>Annelida</taxon>
        <taxon>Polychaeta</taxon>
        <taxon>Sedentaria</taxon>
        <taxon>Canalipalpata</taxon>
        <taxon>Terebellida</taxon>
        <taxon>Terebelliformia</taxon>
        <taxon>Alvinellidae</taxon>
        <taxon>Paralvinella</taxon>
    </lineage>
</organism>
<dbReference type="Proteomes" id="UP001208570">
    <property type="component" value="Unassembled WGS sequence"/>
</dbReference>
<dbReference type="PRINTS" id="PR00776">
    <property type="entry name" value="HEMOGLOBNASE"/>
</dbReference>
<dbReference type="GO" id="GO:0051603">
    <property type="term" value="P:proteolysis involved in protein catabolic process"/>
    <property type="evidence" value="ECO:0007669"/>
    <property type="project" value="TreeGrafter"/>
</dbReference>
<evidence type="ECO:0000256" key="3">
    <source>
        <dbReference type="SAM" id="SignalP"/>
    </source>
</evidence>
<dbReference type="AlphaFoldDB" id="A0AAD9MUM1"/>
<feature type="chain" id="PRO_5041927256" description="Legumain" evidence="3">
    <location>
        <begin position="16"/>
        <end position="222"/>
    </location>
</feature>
<comment type="caution">
    <text evidence="4">The sequence shown here is derived from an EMBL/GenBank/DDBJ whole genome shotgun (WGS) entry which is preliminary data.</text>
</comment>
<dbReference type="PANTHER" id="PTHR12000">
    <property type="entry name" value="HEMOGLOBINASE FAMILY MEMBER"/>
    <property type="match status" value="1"/>
</dbReference>
<accession>A0AAD9MUM1</accession>
<feature type="transmembrane region" description="Helical" evidence="2">
    <location>
        <begin position="192"/>
        <end position="218"/>
    </location>
</feature>